<protein>
    <recommendedName>
        <fullName evidence="4">F-box domain-containing protein</fullName>
    </recommendedName>
</protein>
<dbReference type="AlphaFoldDB" id="A0AAD7BA51"/>
<reference evidence="2" key="1">
    <citation type="submission" date="2023-03" db="EMBL/GenBank/DDBJ databases">
        <title>Massive genome expansion in bonnet fungi (Mycena s.s.) driven by repeated elements and novel gene families across ecological guilds.</title>
        <authorList>
            <consortium name="Lawrence Berkeley National Laboratory"/>
            <person name="Harder C.B."/>
            <person name="Miyauchi S."/>
            <person name="Viragh M."/>
            <person name="Kuo A."/>
            <person name="Thoen E."/>
            <person name="Andreopoulos B."/>
            <person name="Lu D."/>
            <person name="Skrede I."/>
            <person name="Drula E."/>
            <person name="Henrissat B."/>
            <person name="Morin E."/>
            <person name="Kohler A."/>
            <person name="Barry K."/>
            <person name="LaButti K."/>
            <person name="Morin E."/>
            <person name="Salamov A."/>
            <person name="Lipzen A."/>
            <person name="Mereny Z."/>
            <person name="Hegedus B."/>
            <person name="Baldrian P."/>
            <person name="Stursova M."/>
            <person name="Weitz H."/>
            <person name="Taylor A."/>
            <person name="Grigoriev I.V."/>
            <person name="Nagy L.G."/>
            <person name="Martin F."/>
            <person name="Kauserud H."/>
        </authorList>
    </citation>
    <scope>NUCLEOTIDE SEQUENCE</scope>
    <source>
        <strain evidence="2">9284</strain>
    </source>
</reference>
<keyword evidence="3" id="KW-1185">Reference proteome</keyword>
<comment type="caution">
    <text evidence="2">The sequence shown here is derived from an EMBL/GenBank/DDBJ whole genome shotgun (WGS) entry which is preliminary data.</text>
</comment>
<proteinExistence type="predicted"/>
<sequence>RIGDLSSSIDNQRQVLKDLEKQKSDTQSQLNALLDPMGRLPVEVSAEIFMECLPSTPTMDPDQAPTVFTEVCRAWRKLAISIPSLW</sequence>
<feature type="non-terminal residue" evidence="2">
    <location>
        <position position="1"/>
    </location>
</feature>
<name>A0AAD7BA51_9AGAR</name>
<evidence type="ECO:0008006" key="4">
    <source>
        <dbReference type="Google" id="ProtNLM"/>
    </source>
</evidence>
<keyword evidence="1" id="KW-0175">Coiled coil</keyword>
<evidence type="ECO:0000313" key="3">
    <source>
        <dbReference type="Proteomes" id="UP001221142"/>
    </source>
</evidence>
<dbReference type="EMBL" id="JARKIF010000024">
    <property type="protein sequence ID" value="KAJ7615392.1"/>
    <property type="molecule type" value="Genomic_DNA"/>
</dbReference>
<evidence type="ECO:0000256" key="1">
    <source>
        <dbReference type="SAM" id="Coils"/>
    </source>
</evidence>
<accession>A0AAD7BA51</accession>
<organism evidence="2 3">
    <name type="scientific">Roridomyces roridus</name>
    <dbReference type="NCBI Taxonomy" id="1738132"/>
    <lineage>
        <taxon>Eukaryota</taxon>
        <taxon>Fungi</taxon>
        <taxon>Dikarya</taxon>
        <taxon>Basidiomycota</taxon>
        <taxon>Agaricomycotina</taxon>
        <taxon>Agaricomycetes</taxon>
        <taxon>Agaricomycetidae</taxon>
        <taxon>Agaricales</taxon>
        <taxon>Marasmiineae</taxon>
        <taxon>Mycenaceae</taxon>
        <taxon>Roridomyces</taxon>
    </lineage>
</organism>
<evidence type="ECO:0000313" key="2">
    <source>
        <dbReference type="EMBL" id="KAJ7615392.1"/>
    </source>
</evidence>
<dbReference type="Proteomes" id="UP001221142">
    <property type="component" value="Unassembled WGS sequence"/>
</dbReference>
<feature type="non-terminal residue" evidence="2">
    <location>
        <position position="86"/>
    </location>
</feature>
<feature type="coiled-coil region" evidence="1">
    <location>
        <begin position="2"/>
        <end position="29"/>
    </location>
</feature>
<gene>
    <name evidence="2" type="ORF">FB45DRAFT_715416</name>
</gene>